<evidence type="ECO:0000259" key="4">
    <source>
        <dbReference type="PROSITE" id="PS50109"/>
    </source>
</evidence>
<feature type="region of interest" description="Disordered" evidence="3">
    <location>
        <begin position="159"/>
        <end position="203"/>
    </location>
</feature>
<dbReference type="Pfam" id="PF00512">
    <property type="entry name" value="HisKA"/>
    <property type="match status" value="1"/>
</dbReference>
<evidence type="ECO:0000313" key="7">
    <source>
        <dbReference type="Proteomes" id="UP000801428"/>
    </source>
</evidence>
<dbReference type="InterPro" id="IPR035965">
    <property type="entry name" value="PAS-like_dom_sf"/>
</dbReference>
<protein>
    <submittedName>
        <fullName evidence="6">Uncharacterized protein</fullName>
    </submittedName>
</protein>
<dbReference type="InterPro" id="IPR000014">
    <property type="entry name" value="PAS"/>
</dbReference>
<dbReference type="Pfam" id="PF02518">
    <property type="entry name" value="HATPase_c"/>
    <property type="match status" value="1"/>
</dbReference>
<evidence type="ECO:0000256" key="1">
    <source>
        <dbReference type="ARBA" id="ARBA00022553"/>
    </source>
</evidence>
<feature type="compositionally biased region" description="Polar residues" evidence="3">
    <location>
        <begin position="682"/>
        <end position="691"/>
    </location>
</feature>
<dbReference type="PANTHER" id="PTHR43719:SF60">
    <property type="entry name" value="HISTIDINE KINASE G2"/>
    <property type="match status" value="1"/>
</dbReference>
<accession>A0A9P4TAD3</accession>
<feature type="compositionally biased region" description="Basic and acidic residues" evidence="3">
    <location>
        <begin position="759"/>
        <end position="771"/>
    </location>
</feature>
<evidence type="ECO:0000256" key="2">
    <source>
        <dbReference type="PROSITE-ProRule" id="PRU00169"/>
    </source>
</evidence>
<dbReference type="PROSITE" id="PS50109">
    <property type="entry name" value="HIS_KIN"/>
    <property type="match status" value="1"/>
</dbReference>
<dbReference type="CDD" id="cd00130">
    <property type="entry name" value="PAS"/>
    <property type="match status" value="1"/>
</dbReference>
<dbReference type="SUPFAM" id="SSF55785">
    <property type="entry name" value="PYP-like sensor domain (PAS domain)"/>
    <property type="match status" value="1"/>
</dbReference>
<dbReference type="EMBL" id="SWKU01000017">
    <property type="protein sequence ID" value="KAF2999408.1"/>
    <property type="molecule type" value="Genomic_DNA"/>
</dbReference>
<dbReference type="Gene3D" id="3.30.450.20">
    <property type="entry name" value="PAS domain"/>
    <property type="match status" value="1"/>
</dbReference>
<dbReference type="InterPro" id="IPR011006">
    <property type="entry name" value="CheY-like_superfamily"/>
</dbReference>
<dbReference type="PRINTS" id="PR00344">
    <property type="entry name" value="BCTRLSENSOR"/>
</dbReference>
<dbReference type="Gene3D" id="3.40.50.2300">
    <property type="match status" value="1"/>
</dbReference>
<comment type="caution">
    <text evidence="6">The sequence shown here is derived from an EMBL/GenBank/DDBJ whole genome shotgun (WGS) entry which is preliminary data.</text>
</comment>
<dbReference type="SUPFAM" id="SSF52172">
    <property type="entry name" value="CheY-like"/>
    <property type="match status" value="1"/>
</dbReference>
<evidence type="ECO:0000256" key="3">
    <source>
        <dbReference type="SAM" id="MobiDB-lite"/>
    </source>
</evidence>
<feature type="compositionally biased region" description="Basic and acidic residues" evidence="3">
    <location>
        <begin position="961"/>
        <end position="1004"/>
    </location>
</feature>
<dbReference type="SUPFAM" id="SSF47384">
    <property type="entry name" value="Homodimeric domain of signal transducing histidine kinase"/>
    <property type="match status" value="1"/>
</dbReference>
<dbReference type="Gene3D" id="1.10.287.130">
    <property type="match status" value="1"/>
</dbReference>
<dbReference type="InterPro" id="IPR036890">
    <property type="entry name" value="HATPase_C_sf"/>
</dbReference>
<dbReference type="InterPro" id="IPR003661">
    <property type="entry name" value="HisK_dim/P_dom"/>
</dbReference>
<dbReference type="SMART" id="SM00448">
    <property type="entry name" value="REC"/>
    <property type="match status" value="1"/>
</dbReference>
<feature type="compositionally biased region" description="Basic and acidic residues" evidence="3">
    <location>
        <begin position="732"/>
        <end position="746"/>
    </location>
</feature>
<feature type="domain" description="Response regulatory" evidence="5">
    <location>
        <begin position="797"/>
        <end position="928"/>
    </location>
</feature>
<dbReference type="CDD" id="cd00082">
    <property type="entry name" value="HisKA"/>
    <property type="match status" value="1"/>
</dbReference>
<dbReference type="InterPro" id="IPR005467">
    <property type="entry name" value="His_kinase_dom"/>
</dbReference>
<name>A0A9P4TAD3_CURKU</name>
<dbReference type="CDD" id="cd17546">
    <property type="entry name" value="REC_hyHK_CKI1_RcsC-like"/>
    <property type="match status" value="1"/>
</dbReference>
<dbReference type="PANTHER" id="PTHR43719">
    <property type="entry name" value="TWO-COMPONENT HISTIDINE KINASE"/>
    <property type="match status" value="1"/>
</dbReference>
<dbReference type="CDD" id="cd16922">
    <property type="entry name" value="HATPase_EvgS-ArcB-TorS-like"/>
    <property type="match status" value="1"/>
</dbReference>
<dbReference type="InterPro" id="IPR036097">
    <property type="entry name" value="HisK_dim/P_sf"/>
</dbReference>
<feature type="compositionally biased region" description="Polar residues" evidence="3">
    <location>
        <begin position="634"/>
        <end position="650"/>
    </location>
</feature>
<evidence type="ECO:0000259" key="5">
    <source>
        <dbReference type="PROSITE" id="PS50110"/>
    </source>
</evidence>
<dbReference type="AlphaFoldDB" id="A0A9P4TAD3"/>
<dbReference type="InterPro" id="IPR050956">
    <property type="entry name" value="2C_system_His_kinase"/>
</dbReference>
<feature type="domain" description="Histidine kinase" evidence="4">
    <location>
        <begin position="349"/>
        <end position="620"/>
    </location>
</feature>
<feature type="modified residue" description="4-aspartylphosphate" evidence="2">
    <location>
        <position position="858"/>
    </location>
</feature>
<dbReference type="GO" id="GO:0000155">
    <property type="term" value="F:phosphorelay sensor kinase activity"/>
    <property type="evidence" value="ECO:0007669"/>
    <property type="project" value="InterPro"/>
</dbReference>
<sequence>MDAFMPFDVNSEAVEGVDWSKTPVGPRDSWSPALKCLVNSCVLPMTHCAAIFWGSDLTVIANTAWNKARGDLDGQGTSALKTYKAEALSTLQRVVRGRTVKVDARFFLDEMPDQEPESQVLLSTLVDDKGSRQGVLAQLMQNTKVEKYTALEGLDKLAARAPSKSKNHEADGGKLATRNPDMKKSKSKGKGSKKGTENDDEQPDAMQTQLFERFAELLPNGLAILDKELEAIFVNDGFFRLTTNKMANEFRAWPESIHPEDYDRVMAAYRKAFSRREDLRIEFRCTSEATGEEGEWRLFLFRPLSEDLEAGFICAVVDITEIKQAQLAQEKAATEAQERKEQQERFIDMVSHEIRNPLSAVMHLAEEVKDVTREIGNNHEDVREQVSEIMDAADTILLCVSHQNTLVDDILSFSKLDSMMLSLVPRVVRPKWEFSQALKVFQSEFKAKSIKFHYAMDVSYDEQGVDHIIADLNRMKQVLVNLITNAVKFTSRKKGERRITVSMGASKERPTSYPPNVIYFGQDKETFHIDSTKSSEWGNGDAFYIMVAVKDSGIGISKDDQAKLFERFRQATPKTQEKYGGSGLGLFISRKLCQLHGGDIGVSSKEGEGSTFGFFFKVRQSDGSSSEDGRPPFSSRSNSENPSTPKQRGQTPRPGYQRNNSNLQEVRERKNERGRDEINVTAGDQESGNNSKKGEANGRERRPEMDTLTSHSGVNVEDIDPSLKNPPTEYFAEAHPEANGDERYRETASVANEVTPPVEGHDGRLQYDKSGESAGQLASANRAHDSQKNQRSEDKRTLLLVEDNLINQKVLRRQLQARGFEVFVANNGQEAIDAVSERGKTAADDQYNRNYFDCILMDQEMPIKDGNQATSEIRQLQDEGKAGYSKILGVSANVRQAQRDSMREAGMDDLISKPFKVDALVKKIDELTIGGEDGNGADGQLAEEAIKRNDPGEVNDSGMTSHEKKEQNKQEKEQNKQEKEQKNQEKEEDGKKEEKEEKDREGIKEGLGQKG</sequence>
<dbReference type="Pfam" id="PF08448">
    <property type="entry name" value="PAS_4"/>
    <property type="match status" value="1"/>
</dbReference>
<keyword evidence="7" id="KW-1185">Reference proteome</keyword>
<dbReference type="InterPro" id="IPR003594">
    <property type="entry name" value="HATPase_dom"/>
</dbReference>
<dbReference type="Gene3D" id="3.30.565.10">
    <property type="entry name" value="Histidine kinase-like ATPase, C-terminal domain"/>
    <property type="match status" value="1"/>
</dbReference>
<feature type="compositionally biased region" description="Basic and acidic residues" evidence="3">
    <location>
        <begin position="692"/>
        <end position="705"/>
    </location>
</feature>
<dbReference type="OrthoDB" id="60033at2759"/>
<dbReference type="InterPro" id="IPR004358">
    <property type="entry name" value="Sig_transdc_His_kin-like_C"/>
</dbReference>
<feature type="region of interest" description="Disordered" evidence="3">
    <location>
        <begin position="620"/>
        <end position="795"/>
    </location>
</feature>
<reference evidence="6" key="1">
    <citation type="submission" date="2019-04" db="EMBL/GenBank/DDBJ databases">
        <title>Sequencing of skin fungus with MAO and IRED activity.</title>
        <authorList>
            <person name="Marsaioli A.J."/>
            <person name="Bonatto J.M.C."/>
            <person name="Reis Junior O."/>
        </authorList>
    </citation>
    <scope>NUCLEOTIDE SEQUENCE</scope>
    <source>
        <strain evidence="6">30M1</strain>
    </source>
</reference>
<dbReference type="Proteomes" id="UP000801428">
    <property type="component" value="Unassembled WGS sequence"/>
</dbReference>
<dbReference type="Pfam" id="PF00072">
    <property type="entry name" value="Response_reg"/>
    <property type="match status" value="1"/>
</dbReference>
<proteinExistence type="predicted"/>
<dbReference type="InterPro" id="IPR013656">
    <property type="entry name" value="PAS_4"/>
</dbReference>
<feature type="compositionally biased region" description="Basic and acidic residues" evidence="3">
    <location>
        <begin position="665"/>
        <end position="678"/>
    </location>
</feature>
<keyword evidence="1 2" id="KW-0597">Phosphoprotein</keyword>
<dbReference type="SMART" id="SM00387">
    <property type="entry name" value="HATPase_c"/>
    <property type="match status" value="1"/>
</dbReference>
<dbReference type="SMART" id="SM00388">
    <property type="entry name" value="HisKA"/>
    <property type="match status" value="1"/>
</dbReference>
<feature type="compositionally biased region" description="Basic and acidic residues" evidence="3">
    <location>
        <begin position="782"/>
        <end position="795"/>
    </location>
</feature>
<evidence type="ECO:0000313" key="6">
    <source>
        <dbReference type="EMBL" id="KAF2999408.1"/>
    </source>
</evidence>
<feature type="region of interest" description="Disordered" evidence="3">
    <location>
        <begin position="929"/>
        <end position="1011"/>
    </location>
</feature>
<dbReference type="SUPFAM" id="SSF55874">
    <property type="entry name" value="ATPase domain of HSP90 chaperone/DNA topoisomerase II/histidine kinase"/>
    <property type="match status" value="1"/>
</dbReference>
<organism evidence="6 7">
    <name type="scientific">Curvularia kusanoi</name>
    <name type="common">Cochliobolus kusanoi</name>
    <dbReference type="NCBI Taxonomy" id="90978"/>
    <lineage>
        <taxon>Eukaryota</taxon>
        <taxon>Fungi</taxon>
        <taxon>Dikarya</taxon>
        <taxon>Ascomycota</taxon>
        <taxon>Pezizomycotina</taxon>
        <taxon>Dothideomycetes</taxon>
        <taxon>Pleosporomycetidae</taxon>
        <taxon>Pleosporales</taxon>
        <taxon>Pleosporineae</taxon>
        <taxon>Pleosporaceae</taxon>
        <taxon>Curvularia</taxon>
    </lineage>
</organism>
<dbReference type="InterPro" id="IPR001789">
    <property type="entry name" value="Sig_transdc_resp-reg_receiver"/>
</dbReference>
<gene>
    <name evidence="6" type="ORF">E8E13_007006</name>
</gene>
<dbReference type="PROSITE" id="PS50110">
    <property type="entry name" value="RESPONSE_REGULATORY"/>
    <property type="match status" value="1"/>
</dbReference>